<name>A0ABZ2UQ90_9CYAN</name>
<dbReference type="InterPro" id="IPR025567">
    <property type="entry name" value="DUF4332"/>
</dbReference>
<evidence type="ECO:0000313" key="2">
    <source>
        <dbReference type="EMBL" id="WZB86975.1"/>
    </source>
</evidence>
<organism evidence="2 3">
    <name type="scientific">Okeanomitos corallinicola TIOX110</name>
    <dbReference type="NCBI Taxonomy" id="3133117"/>
    <lineage>
        <taxon>Bacteria</taxon>
        <taxon>Bacillati</taxon>
        <taxon>Cyanobacteriota</taxon>
        <taxon>Cyanophyceae</taxon>
        <taxon>Nostocales</taxon>
        <taxon>Aphanizomenonaceae</taxon>
        <taxon>Okeanomitos</taxon>
    </lineage>
</organism>
<accession>A0ABZ2UQ90</accession>
<protein>
    <submittedName>
        <fullName evidence="2">DUF4332 domain-containing protein</fullName>
    </submittedName>
</protein>
<feature type="domain" description="DUF4332" evidence="1">
    <location>
        <begin position="26"/>
        <end position="145"/>
    </location>
</feature>
<reference evidence="2 3" key="1">
    <citation type="submission" date="2024-04" db="EMBL/GenBank/DDBJ databases">
        <title>Okeanomitos corallinicola gen. &amp; sp. nov. (Nostocales, Cyanobacteria), a new toxic marine heterocyst-forming cyanobacterium from a coral reef.</title>
        <authorList>
            <person name="Li H."/>
            <person name="Li R."/>
            <person name="Kang J."/>
            <person name="Hii K.S."/>
            <person name="Mohamed H.F."/>
            <person name="Xu X."/>
            <person name="Luo Z."/>
        </authorList>
    </citation>
    <scope>NUCLEOTIDE SEQUENCE [LARGE SCALE GENOMIC DNA]</scope>
    <source>
        <strain evidence="2 3">TIOX110</strain>
    </source>
</reference>
<dbReference type="Pfam" id="PF14229">
    <property type="entry name" value="DUF4332"/>
    <property type="match status" value="1"/>
</dbReference>
<proteinExistence type="predicted"/>
<evidence type="ECO:0000313" key="3">
    <source>
        <dbReference type="Proteomes" id="UP001483337"/>
    </source>
</evidence>
<evidence type="ECO:0000259" key="1">
    <source>
        <dbReference type="Pfam" id="PF14229"/>
    </source>
</evidence>
<dbReference type="RefSeq" id="WP_353929889.1">
    <property type="nucleotide sequence ID" value="NZ_CP150886.1"/>
</dbReference>
<sequence>MVTKKITSKSSKSVLKACEWQIEELPGLNQEELSKLQNSGINTTLELVKQSKTLEAKLALSNKLQVHIQYIHKWVALAELASLPSVGIEYCGLLLHAGVISVAQLAEIPTHRLHQQIMRLQVATLQRRDLCPPVELVQQWSQQAKVIGSRNF</sequence>
<dbReference type="Proteomes" id="UP001483337">
    <property type="component" value="Chromosome"/>
</dbReference>
<dbReference type="EMBL" id="CP150886">
    <property type="protein sequence ID" value="WZB86975.1"/>
    <property type="molecule type" value="Genomic_DNA"/>
</dbReference>
<gene>
    <name evidence="2" type="ORF">WJM97_16500</name>
</gene>
<keyword evidence="3" id="KW-1185">Reference proteome</keyword>